<protein>
    <submittedName>
        <fullName evidence="2">Uncharacterized protein</fullName>
    </submittedName>
</protein>
<evidence type="ECO:0000313" key="2">
    <source>
        <dbReference type="EMBL" id="EJK64231.1"/>
    </source>
</evidence>
<comment type="caution">
    <text evidence="2">The sequence shown here is derived from an EMBL/GenBank/DDBJ whole genome shotgun (WGS) entry which is preliminary data.</text>
</comment>
<evidence type="ECO:0000256" key="1">
    <source>
        <dbReference type="SAM" id="MobiDB-lite"/>
    </source>
</evidence>
<reference evidence="2 3" key="1">
    <citation type="journal article" date="2012" name="Genome Biol.">
        <title>Genome and low-iron response of an oceanic diatom adapted to chronic iron limitation.</title>
        <authorList>
            <person name="Lommer M."/>
            <person name="Specht M."/>
            <person name="Roy A.S."/>
            <person name="Kraemer L."/>
            <person name="Andreson R."/>
            <person name="Gutowska M.A."/>
            <person name="Wolf J."/>
            <person name="Bergner S.V."/>
            <person name="Schilhabel M.B."/>
            <person name="Klostermeier U.C."/>
            <person name="Beiko R.G."/>
            <person name="Rosenstiel P."/>
            <person name="Hippler M."/>
            <person name="Laroche J."/>
        </authorList>
    </citation>
    <scope>NUCLEOTIDE SEQUENCE [LARGE SCALE GENOMIC DNA]</scope>
    <source>
        <strain evidence="2 3">CCMP1005</strain>
    </source>
</reference>
<proteinExistence type="predicted"/>
<evidence type="ECO:0000313" key="3">
    <source>
        <dbReference type="Proteomes" id="UP000266841"/>
    </source>
</evidence>
<feature type="region of interest" description="Disordered" evidence="1">
    <location>
        <begin position="64"/>
        <end position="140"/>
    </location>
</feature>
<gene>
    <name evidence="2" type="ORF">THAOC_15059</name>
</gene>
<organism evidence="2 3">
    <name type="scientific">Thalassiosira oceanica</name>
    <name type="common">Marine diatom</name>
    <dbReference type="NCBI Taxonomy" id="159749"/>
    <lineage>
        <taxon>Eukaryota</taxon>
        <taxon>Sar</taxon>
        <taxon>Stramenopiles</taxon>
        <taxon>Ochrophyta</taxon>
        <taxon>Bacillariophyta</taxon>
        <taxon>Coscinodiscophyceae</taxon>
        <taxon>Thalassiosirophycidae</taxon>
        <taxon>Thalassiosirales</taxon>
        <taxon>Thalassiosiraceae</taxon>
        <taxon>Thalassiosira</taxon>
    </lineage>
</organism>
<sequence length="365" mass="39338">MIRVRRHPSTAKPTTSTCHQAMRQSGRDSDSEDSNCIYWDRKGLGTGPDVYLHRFGGGFPGPPLASMSQSLLEAGSSSDDSSCGSEESKCEGDSERTPPGNRSGNREEERGRDLTMPRKTGKRGWGGLTGPKGHPEMGPPVTVAGPQLSATALENEFGNEEEEWDLTAIDQSVATALAGQSHLSHRAIQPEEFAAIDERVKLQYRRKLTMRAAAVSVKSDDNKPTSASLVVEKPCFFNKLMRFFSKGEIRTAGKVIKTALTIHELTVCWCSLFGNGLASLERLDKIECWLAQGDRGSGVVTGRGAEIGPSIRSVPQRAGANSGRAAAQEGVYARNAWRLYGGVDGCHGVELYLLTIQAASLLASE</sequence>
<feature type="compositionally biased region" description="Low complexity" evidence="1">
    <location>
        <begin position="75"/>
        <end position="85"/>
    </location>
</feature>
<feature type="compositionally biased region" description="Basic and acidic residues" evidence="1">
    <location>
        <begin position="86"/>
        <end position="96"/>
    </location>
</feature>
<accession>K0STB7</accession>
<dbReference type="AlphaFoldDB" id="K0STB7"/>
<dbReference type="EMBL" id="AGNL01017502">
    <property type="protein sequence ID" value="EJK64231.1"/>
    <property type="molecule type" value="Genomic_DNA"/>
</dbReference>
<name>K0STB7_THAOC</name>
<feature type="compositionally biased region" description="Polar residues" evidence="1">
    <location>
        <begin position="11"/>
        <end position="23"/>
    </location>
</feature>
<feature type="compositionally biased region" description="Basic and acidic residues" evidence="1">
    <location>
        <begin position="104"/>
        <end position="116"/>
    </location>
</feature>
<keyword evidence="3" id="KW-1185">Reference proteome</keyword>
<feature type="region of interest" description="Disordered" evidence="1">
    <location>
        <begin position="1"/>
        <end position="34"/>
    </location>
</feature>
<dbReference type="Proteomes" id="UP000266841">
    <property type="component" value="Unassembled WGS sequence"/>
</dbReference>